<feature type="transmembrane region" description="Helical" evidence="1">
    <location>
        <begin position="20"/>
        <end position="43"/>
    </location>
</feature>
<keyword evidence="1" id="KW-1133">Transmembrane helix</keyword>
<sequence>MKGRTVTLKRHLVSGIGHGFTLIELLVVIAIIAILAAILFPVFSQAREKARAASCLSNGRNIGTASGMYIQDYDEVIFAWVTLAPGNPRSGPNCPADPEDCRRNVVVWTQMFQPYLRNKQVLYCPSFNEQVLVQNAAHPNCDGPDILPWFPAFYYYSHYGLAHSAIFGACTTAFPRNAFPGNHPLFQPPVRTLANVRRPAETAILQDNFTAMINERAFGIPYVIGTAFGCECGWEGVGQSRHHMGCNYIFLDGHAKLISGNVERHPTIPCPNAINPATGSPEPNCVCAAYTTFDY</sequence>
<dbReference type="RefSeq" id="WP_259093557.1">
    <property type="nucleotide sequence ID" value="NZ_CP130454.1"/>
</dbReference>
<evidence type="ECO:0000313" key="2">
    <source>
        <dbReference type="EMBL" id="MCS3918121.1"/>
    </source>
</evidence>
<dbReference type="Gene3D" id="3.30.700.10">
    <property type="entry name" value="Glycoprotein, Type 4 Pilin"/>
    <property type="match status" value="1"/>
</dbReference>
<dbReference type="SUPFAM" id="SSF54523">
    <property type="entry name" value="Pili subunits"/>
    <property type="match status" value="1"/>
</dbReference>
<keyword evidence="3" id="KW-1185">Reference proteome</keyword>
<dbReference type="InterPro" id="IPR045584">
    <property type="entry name" value="Pilin-like"/>
</dbReference>
<name>A0ABT2EJJ8_9BACT</name>
<dbReference type="Pfam" id="PF07963">
    <property type="entry name" value="N_methyl"/>
    <property type="match status" value="1"/>
</dbReference>
<protein>
    <submittedName>
        <fullName evidence="2">Prepilin-type N-terminal cleavage/methylation domain-containing protein</fullName>
    </submittedName>
</protein>
<dbReference type="InterPro" id="IPR012902">
    <property type="entry name" value="N_methyl_site"/>
</dbReference>
<reference evidence="2 3" key="1">
    <citation type="submission" date="2022-08" db="EMBL/GenBank/DDBJ databases">
        <title>Bacterial and archaeal communities from various locations to study Microbial Dark Matter (Phase II).</title>
        <authorList>
            <person name="Stepanauskas R."/>
        </authorList>
    </citation>
    <scope>NUCLEOTIDE SEQUENCE [LARGE SCALE GENOMIC DNA]</scope>
    <source>
        <strain evidence="2 3">PD1</strain>
    </source>
</reference>
<organism evidence="2 3">
    <name type="scientific">Candidatus Fervidibacter sacchari</name>
    <dbReference type="NCBI Taxonomy" id="1448929"/>
    <lineage>
        <taxon>Bacteria</taxon>
        <taxon>Candidatus Fervidibacterota</taxon>
        <taxon>Candidatus Fervidibacter</taxon>
    </lineage>
</organism>
<dbReference type="Proteomes" id="UP001204798">
    <property type="component" value="Unassembled WGS sequence"/>
</dbReference>
<dbReference type="PROSITE" id="PS00409">
    <property type="entry name" value="PROKAR_NTER_METHYL"/>
    <property type="match status" value="1"/>
</dbReference>
<keyword evidence="1" id="KW-0812">Transmembrane</keyword>
<dbReference type="NCBIfam" id="TIGR02532">
    <property type="entry name" value="IV_pilin_GFxxxE"/>
    <property type="match status" value="1"/>
</dbReference>
<evidence type="ECO:0000313" key="3">
    <source>
        <dbReference type="Proteomes" id="UP001204798"/>
    </source>
</evidence>
<keyword evidence="1" id="KW-0472">Membrane</keyword>
<evidence type="ECO:0000256" key="1">
    <source>
        <dbReference type="SAM" id="Phobius"/>
    </source>
</evidence>
<gene>
    <name evidence="2" type="ORF">M2350_000518</name>
</gene>
<proteinExistence type="predicted"/>
<dbReference type="PANTHER" id="PTHR30093">
    <property type="entry name" value="GENERAL SECRETION PATHWAY PROTEIN G"/>
    <property type="match status" value="1"/>
</dbReference>
<accession>A0ABT2EJJ8</accession>
<dbReference type="EMBL" id="JANUCP010000001">
    <property type="protein sequence ID" value="MCS3918121.1"/>
    <property type="molecule type" value="Genomic_DNA"/>
</dbReference>
<comment type="caution">
    <text evidence="2">The sequence shown here is derived from an EMBL/GenBank/DDBJ whole genome shotgun (WGS) entry which is preliminary data.</text>
</comment>